<evidence type="ECO:0000256" key="1">
    <source>
        <dbReference type="ARBA" id="ARBA00022763"/>
    </source>
</evidence>
<organism evidence="3 4">
    <name type="scientific">Corynebacterium guangdongense</name>
    <dbReference type="NCBI Taxonomy" id="1783348"/>
    <lineage>
        <taxon>Bacteria</taxon>
        <taxon>Bacillati</taxon>
        <taxon>Actinomycetota</taxon>
        <taxon>Actinomycetes</taxon>
        <taxon>Mycobacteriales</taxon>
        <taxon>Corynebacteriaceae</taxon>
        <taxon>Corynebacterium</taxon>
    </lineage>
</organism>
<protein>
    <submittedName>
        <fullName evidence="3">Alkylated DNA nucleotide flippase Atl1</fullName>
    </submittedName>
</protein>
<name>A0ABU2A0L1_9CORY</name>
<dbReference type="Gene3D" id="1.10.10.10">
    <property type="entry name" value="Winged helix-like DNA-binding domain superfamily/Winged helix DNA-binding domain"/>
    <property type="match status" value="1"/>
</dbReference>
<feature type="domain" description="Methylated-DNA-[protein]-cysteine S-methyltransferase DNA binding" evidence="2">
    <location>
        <begin position="13"/>
        <end position="70"/>
    </location>
</feature>
<gene>
    <name evidence="3" type="ORF">J2S39_002400</name>
</gene>
<dbReference type="Pfam" id="PF01035">
    <property type="entry name" value="DNA_binding_1"/>
    <property type="match status" value="1"/>
</dbReference>
<dbReference type="InterPro" id="IPR014048">
    <property type="entry name" value="MethylDNA_cys_MeTrfase_DNA-bd"/>
</dbReference>
<sequence>MQNPAPFELSDTAEAVLALVDKLGPAEVTTYGDLAAEAGTGARQVGAIMRRYGHLTDWWRVVRADGSSHDPARSVPFWDGAGLRHDGTRVSLREHRHTFPG</sequence>
<accession>A0ABU2A0L1</accession>
<evidence type="ECO:0000313" key="4">
    <source>
        <dbReference type="Proteomes" id="UP001180840"/>
    </source>
</evidence>
<reference evidence="3" key="1">
    <citation type="submission" date="2023-07" db="EMBL/GenBank/DDBJ databases">
        <title>Sequencing the genomes of 1000 actinobacteria strains.</title>
        <authorList>
            <person name="Klenk H.-P."/>
        </authorList>
    </citation>
    <scope>NUCLEOTIDE SEQUENCE</scope>
    <source>
        <strain evidence="3">DSM 107476</strain>
    </source>
</reference>
<dbReference type="SUPFAM" id="SSF46767">
    <property type="entry name" value="Methylated DNA-protein cysteine methyltransferase, C-terminal domain"/>
    <property type="match status" value="1"/>
</dbReference>
<dbReference type="CDD" id="cd06445">
    <property type="entry name" value="ATase"/>
    <property type="match status" value="1"/>
</dbReference>
<dbReference type="RefSeq" id="WP_290196690.1">
    <property type="nucleotide sequence ID" value="NZ_CP047654.1"/>
</dbReference>
<dbReference type="Proteomes" id="UP001180840">
    <property type="component" value="Unassembled WGS sequence"/>
</dbReference>
<dbReference type="InterPro" id="IPR036217">
    <property type="entry name" value="MethylDNA_cys_MeTrfase_DNAb"/>
</dbReference>
<keyword evidence="4" id="KW-1185">Reference proteome</keyword>
<dbReference type="InterPro" id="IPR036388">
    <property type="entry name" value="WH-like_DNA-bd_sf"/>
</dbReference>
<proteinExistence type="predicted"/>
<dbReference type="EMBL" id="JAVDXZ010000001">
    <property type="protein sequence ID" value="MDR7330724.1"/>
    <property type="molecule type" value="Genomic_DNA"/>
</dbReference>
<evidence type="ECO:0000259" key="2">
    <source>
        <dbReference type="Pfam" id="PF01035"/>
    </source>
</evidence>
<evidence type="ECO:0000313" key="3">
    <source>
        <dbReference type="EMBL" id="MDR7330724.1"/>
    </source>
</evidence>
<comment type="caution">
    <text evidence="3">The sequence shown here is derived from an EMBL/GenBank/DDBJ whole genome shotgun (WGS) entry which is preliminary data.</text>
</comment>
<keyword evidence="1" id="KW-0227">DNA damage</keyword>